<name>A0A9X1DDC8_9SPHN</name>
<dbReference type="InterPro" id="IPR002656">
    <property type="entry name" value="Acyl_transf_3_dom"/>
</dbReference>
<keyword evidence="1" id="KW-0472">Membrane</keyword>
<dbReference type="InterPro" id="IPR050879">
    <property type="entry name" value="Acyltransferase_3"/>
</dbReference>
<accession>A0A9X1DDC8</accession>
<feature type="transmembrane region" description="Helical" evidence="1">
    <location>
        <begin position="83"/>
        <end position="100"/>
    </location>
</feature>
<feature type="domain" description="Acyltransferase 3" evidence="2">
    <location>
        <begin position="7"/>
        <end position="308"/>
    </location>
</feature>
<evidence type="ECO:0000313" key="4">
    <source>
        <dbReference type="Proteomes" id="UP001138757"/>
    </source>
</evidence>
<protein>
    <submittedName>
        <fullName evidence="3">Acyltransferase</fullName>
    </submittedName>
</protein>
<dbReference type="GO" id="GO:0016020">
    <property type="term" value="C:membrane"/>
    <property type="evidence" value="ECO:0007669"/>
    <property type="project" value="TreeGrafter"/>
</dbReference>
<proteinExistence type="predicted"/>
<keyword evidence="3" id="KW-0012">Acyltransferase</keyword>
<feature type="transmembrane region" description="Helical" evidence="1">
    <location>
        <begin position="231"/>
        <end position="250"/>
    </location>
</feature>
<dbReference type="Pfam" id="PF01757">
    <property type="entry name" value="Acyl_transf_3"/>
    <property type="match status" value="1"/>
</dbReference>
<keyword evidence="4" id="KW-1185">Reference proteome</keyword>
<dbReference type="GO" id="GO:0000271">
    <property type="term" value="P:polysaccharide biosynthetic process"/>
    <property type="evidence" value="ECO:0007669"/>
    <property type="project" value="TreeGrafter"/>
</dbReference>
<feature type="transmembrane region" description="Helical" evidence="1">
    <location>
        <begin position="159"/>
        <end position="177"/>
    </location>
</feature>
<keyword evidence="3" id="KW-0808">Transferase</keyword>
<organism evidence="3 4">
    <name type="scientific">Sphingobium nicotianae</name>
    <dbReference type="NCBI Taxonomy" id="2782607"/>
    <lineage>
        <taxon>Bacteria</taxon>
        <taxon>Pseudomonadati</taxon>
        <taxon>Pseudomonadota</taxon>
        <taxon>Alphaproteobacteria</taxon>
        <taxon>Sphingomonadales</taxon>
        <taxon>Sphingomonadaceae</taxon>
        <taxon>Sphingobium</taxon>
    </lineage>
</organism>
<evidence type="ECO:0000313" key="3">
    <source>
        <dbReference type="EMBL" id="MBT2188125.1"/>
    </source>
</evidence>
<evidence type="ECO:0000256" key="1">
    <source>
        <dbReference type="SAM" id="Phobius"/>
    </source>
</evidence>
<dbReference type="GO" id="GO:0016747">
    <property type="term" value="F:acyltransferase activity, transferring groups other than amino-acyl groups"/>
    <property type="evidence" value="ECO:0007669"/>
    <property type="project" value="InterPro"/>
</dbReference>
<feature type="transmembrane region" description="Helical" evidence="1">
    <location>
        <begin position="46"/>
        <end position="63"/>
    </location>
</feature>
<dbReference type="AlphaFoldDB" id="A0A9X1DDC8"/>
<feature type="transmembrane region" description="Helical" evidence="1">
    <location>
        <begin position="183"/>
        <end position="202"/>
    </location>
</feature>
<dbReference type="Proteomes" id="UP001138757">
    <property type="component" value="Unassembled WGS sequence"/>
</dbReference>
<feature type="transmembrane region" description="Helical" evidence="1">
    <location>
        <begin position="292"/>
        <end position="309"/>
    </location>
</feature>
<comment type="caution">
    <text evidence="3">The sequence shown here is derived from an EMBL/GenBank/DDBJ whole genome shotgun (WGS) entry which is preliminary data.</text>
</comment>
<dbReference type="PANTHER" id="PTHR23028:SF131">
    <property type="entry name" value="BLR2367 PROTEIN"/>
    <property type="match status" value="1"/>
</dbReference>
<dbReference type="PANTHER" id="PTHR23028">
    <property type="entry name" value="ACETYLTRANSFERASE"/>
    <property type="match status" value="1"/>
</dbReference>
<reference evidence="3" key="1">
    <citation type="submission" date="2021-05" db="EMBL/GenBank/DDBJ databases">
        <title>Genome of Sphingobium sp. strain.</title>
        <authorList>
            <person name="Fan R."/>
        </authorList>
    </citation>
    <scope>NUCLEOTIDE SEQUENCE</scope>
    <source>
        <strain evidence="3">H33</strain>
    </source>
</reference>
<keyword evidence="1" id="KW-0812">Transmembrane</keyword>
<feature type="transmembrane region" description="Helical" evidence="1">
    <location>
        <begin position="257"/>
        <end position="280"/>
    </location>
</feature>
<dbReference type="EMBL" id="JAHGAW010000009">
    <property type="protein sequence ID" value="MBT2188125.1"/>
    <property type="molecule type" value="Genomic_DNA"/>
</dbReference>
<feature type="transmembrane region" description="Helical" evidence="1">
    <location>
        <begin position="209"/>
        <end position="225"/>
    </location>
</feature>
<sequence length="352" mass="39952">MERGRLIELDLLRGIGALLVINFHYSTRFHEMFPNEKHVAFHMIGGNYRVMLFFAISGFAIFFSMRKLTDARDFVIGRMARLYPAYWVAILLTTSFEHMADIRSLEVSTTDIFVNLSMLQGFFYMPAVDGAYWTLTIELAFYFCAIVLWRLNCFKRIELILLPWLALKLAAHLVPVLPTRVETLLVLRWIPFFAIGLLSYRVWAGERGWRDQLVYFLAVILTVTLTETPDVIVAALILGLTFVLMIEGYLHRLCFRPLLWLGGISYSLYLVHQNIGYTVMVVGNRLGVSPNLSFAVAVVTAMALGALVNRTIERPATRIVAAWWRNYRRPAVVAHAAQAVVAVPVKTDAGNA</sequence>
<keyword evidence="1" id="KW-1133">Transmembrane helix</keyword>
<feature type="transmembrane region" description="Helical" evidence="1">
    <location>
        <begin position="131"/>
        <end position="152"/>
    </location>
</feature>
<gene>
    <name evidence="3" type="ORF">KK488_14310</name>
</gene>
<evidence type="ECO:0000259" key="2">
    <source>
        <dbReference type="Pfam" id="PF01757"/>
    </source>
</evidence>
<feature type="transmembrane region" description="Helical" evidence="1">
    <location>
        <begin position="7"/>
        <end position="26"/>
    </location>
</feature>